<sequence>MKNTVQHHPSRRQEAAQAAVRQPQGMQEIPVTQITPDDILAEGGPITPATEDGSPTQRQIEQDVVTVNPSADSMESRG</sequence>
<feature type="region of interest" description="Disordered" evidence="1">
    <location>
        <begin position="1"/>
        <end position="78"/>
    </location>
</feature>
<dbReference type="RefSeq" id="WP_087403314.1">
    <property type="nucleotide sequence ID" value="NZ_DAWEOI010000006.1"/>
</dbReference>
<proteinExistence type="predicted"/>
<comment type="caution">
    <text evidence="2">The sequence shown here is derived from an EMBL/GenBank/DDBJ whole genome shotgun (WGS) entry which is preliminary data.</text>
</comment>
<protein>
    <submittedName>
        <fullName evidence="2">Uncharacterized protein</fullName>
    </submittedName>
</protein>
<dbReference type="AlphaFoldDB" id="A0A1Y3R095"/>
<dbReference type="OrthoDB" id="1005017at2"/>
<dbReference type="EMBL" id="NFHB01000009">
    <property type="protein sequence ID" value="OUN02240.1"/>
    <property type="molecule type" value="Genomic_DNA"/>
</dbReference>
<feature type="compositionally biased region" description="Polar residues" evidence="1">
    <location>
        <begin position="53"/>
        <end position="78"/>
    </location>
</feature>
<dbReference type="Proteomes" id="UP000195772">
    <property type="component" value="Unassembled WGS sequence"/>
</dbReference>
<name>A0A1Y3R095_9BACT</name>
<evidence type="ECO:0000313" key="2">
    <source>
        <dbReference type="EMBL" id="OUN02240.1"/>
    </source>
</evidence>
<gene>
    <name evidence="2" type="ORF">B5G41_12830</name>
</gene>
<evidence type="ECO:0000313" key="3">
    <source>
        <dbReference type="Proteomes" id="UP000195772"/>
    </source>
</evidence>
<feature type="compositionally biased region" description="Low complexity" evidence="1">
    <location>
        <begin position="15"/>
        <end position="24"/>
    </location>
</feature>
<accession>A0A1Y3R095</accession>
<reference evidence="3" key="1">
    <citation type="submission" date="2017-04" db="EMBL/GenBank/DDBJ databases">
        <title>Function of individual gut microbiota members based on whole genome sequencing of pure cultures obtained from chicken caecum.</title>
        <authorList>
            <person name="Medvecky M."/>
            <person name="Cejkova D."/>
            <person name="Polansky O."/>
            <person name="Karasova D."/>
            <person name="Kubasova T."/>
            <person name="Cizek A."/>
            <person name="Rychlik I."/>
        </authorList>
    </citation>
    <scope>NUCLEOTIDE SEQUENCE [LARGE SCALE GENOMIC DNA]</scope>
    <source>
        <strain evidence="3">An90</strain>
    </source>
</reference>
<organism evidence="2 3">
    <name type="scientific">Alistipes onderdonkii</name>
    <dbReference type="NCBI Taxonomy" id="328813"/>
    <lineage>
        <taxon>Bacteria</taxon>
        <taxon>Pseudomonadati</taxon>
        <taxon>Bacteroidota</taxon>
        <taxon>Bacteroidia</taxon>
        <taxon>Bacteroidales</taxon>
        <taxon>Rikenellaceae</taxon>
        <taxon>Alistipes</taxon>
    </lineage>
</organism>
<evidence type="ECO:0000256" key="1">
    <source>
        <dbReference type="SAM" id="MobiDB-lite"/>
    </source>
</evidence>